<evidence type="ECO:0000256" key="8">
    <source>
        <dbReference type="ARBA" id="ARBA00023269"/>
    </source>
</evidence>
<reference evidence="11" key="1">
    <citation type="submission" date="2023-07" db="EMBL/GenBank/DDBJ databases">
        <authorList>
            <consortium name="AG Swart"/>
            <person name="Singh M."/>
            <person name="Singh A."/>
            <person name="Seah K."/>
            <person name="Emmerich C."/>
        </authorList>
    </citation>
    <scope>NUCLEOTIDE SEQUENCE</scope>
    <source>
        <strain evidence="11">DP1</strain>
    </source>
</reference>
<dbReference type="InterPro" id="IPR001951">
    <property type="entry name" value="Histone_H4"/>
</dbReference>
<keyword evidence="5 9" id="KW-0158">Chromosome</keyword>
<evidence type="ECO:0000256" key="10">
    <source>
        <dbReference type="SAM" id="MobiDB-lite"/>
    </source>
</evidence>
<dbReference type="Gene3D" id="1.10.20.10">
    <property type="entry name" value="Histone, subunit A"/>
    <property type="match status" value="1"/>
</dbReference>
<accession>A0AAD2D6K4</accession>
<dbReference type="EMBL" id="CAMPGE010025388">
    <property type="protein sequence ID" value="CAI2383149.1"/>
    <property type="molecule type" value="Genomic_DNA"/>
</dbReference>
<evidence type="ECO:0000256" key="9">
    <source>
        <dbReference type="RuleBase" id="RU000528"/>
    </source>
</evidence>
<dbReference type="GO" id="GO:0003677">
    <property type="term" value="F:DNA binding"/>
    <property type="evidence" value="ECO:0007669"/>
    <property type="project" value="UniProtKB-KW"/>
</dbReference>
<dbReference type="GO" id="GO:0000786">
    <property type="term" value="C:nucleosome"/>
    <property type="evidence" value="ECO:0007669"/>
    <property type="project" value="UniProtKB-KW"/>
</dbReference>
<dbReference type="SUPFAM" id="SSF47113">
    <property type="entry name" value="Histone-fold"/>
    <property type="match status" value="1"/>
</dbReference>
<feature type="region of interest" description="Disordered" evidence="10">
    <location>
        <begin position="1"/>
        <end position="23"/>
    </location>
</feature>
<dbReference type="GO" id="GO:0005634">
    <property type="term" value="C:nucleus"/>
    <property type="evidence" value="ECO:0007669"/>
    <property type="project" value="UniProtKB-SubCell"/>
</dbReference>
<keyword evidence="12" id="KW-1185">Reference proteome</keyword>
<dbReference type="AlphaFoldDB" id="A0AAD2D6K4"/>
<name>A0AAD2D6K4_EUPCR</name>
<protein>
    <recommendedName>
        <fullName evidence="9">Histone H4</fullName>
    </recommendedName>
</protein>
<evidence type="ECO:0000256" key="2">
    <source>
        <dbReference type="ARBA" id="ARBA00004286"/>
    </source>
</evidence>
<dbReference type="PRINTS" id="PR00623">
    <property type="entry name" value="HISTONEH4"/>
</dbReference>
<evidence type="ECO:0000313" key="11">
    <source>
        <dbReference type="EMBL" id="CAI2383149.1"/>
    </source>
</evidence>
<comment type="similarity">
    <text evidence="3 9">Belongs to the histone H4 family.</text>
</comment>
<keyword evidence="6 9" id="KW-0238">DNA-binding</keyword>
<dbReference type="GO" id="GO:0030527">
    <property type="term" value="F:structural constituent of chromatin"/>
    <property type="evidence" value="ECO:0007669"/>
    <property type="project" value="InterPro"/>
</dbReference>
<comment type="subunit">
    <text evidence="4 9">The nucleosome is a histone octamer containing two molecules each of H2A, H2B, H3 and H4 assembled in one H3-H4 heterotetramer and two H2A-H2B heterodimers. The octamer wraps approximately 147 bp of DNA.</text>
</comment>
<dbReference type="CDD" id="cd22912">
    <property type="entry name" value="HFD_H4"/>
    <property type="match status" value="1"/>
</dbReference>
<keyword evidence="7 9" id="KW-0539">Nucleus</keyword>
<dbReference type="PANTHER" id="PTHR10484">
    <property type="entry name" value="HISTONE H4"/>
    <property type="match status" value="1"/>
</dbReference>
<evidence type="ECO:0000256" key="4">
    <source>
        <dbReference type="ARBA" id="ARBA00011538"/>
    </source>
</evidence>
<feature type="compositionally biased region" description="Basic residues" evidence="10">
    <location>
        <begin position="7"/>
        <end position="17"/>
    </location>
</feature>
<proteinExistence type="inferred from homology"/>
<gene>
    <name evidence="11" type="ORF">ECRASSUSDP1_LOCUS24640</name>
</gene>
<dbReference type="GO" id="GO:0046982">
    <property type="term" value="F:protein heterodimerization activity"/>
    <property type="evidence" value="ECO:0007669"/>
    <property type="project" value="InterPro"/>
</dbReference>
<dbReference type="InterPro" id="IPR009072">
    <property type="entry name" value="Histone-fold"/>
</dbReference>
<keyword evidence="8 9" id="KW-0544">Nucleosome core</keyword>
<evidence type="ECO:0000256" key="7">
    <source>
        <dbReference type="ARBA" id="ARBA00023242"/>
    </source>
</evidence>
<evidence type="ECO:0000256" key="1">
    <source>
        <dbReference type="ARBA" id="ARBA00004123"/>
    </source>
</evidence>
<evidence type="ECO:0000256" key="3">
    <source>
        <dbReference type="ARBA" id="ARBA00006564"/>
    </source>
</evidence>
<comment type="caution">
    <text evidence="11">The sequence shown here is derived from an EMBL/GenBank/DDBJ whole genome shotgun (WGS) entry which is preliminary data.</text>
</comment>
<comment type="subcellular location">
    <subcellularLocation>
        <location evidence="2">Chromosome</location>
    </subcellularLocation>
    <subcellularLocation>
        <location evidence="1">Nucleus</location>
    </subcellularLocation>
</comment>
<evidence type="ECO:0000313" key="12">
    <source>
        <dbReference type="Proteomes" id="UP001295684"/>
    </source>
</evidence>
<dbReference type="Proteomes" id="UP001295684">
    <property type="component" value="Unassembled WGS sequence"/>
</dbReference>
<organism evidence="11 12">
    <name type="scientific">Euplotes crassus</name>
    <dbReference type="NCBI Taxonomy" id="5936"/>
    <lineage>
        <taxon>Eukaryota</taxon>
        <taxon>Sar</taxon>
        <taxon>Alveolata</taxon>
        <taxon>Ciliophora</taxon>
        <taxon>Intramacronucleata</taxon>
        <taxon>Spirotrichea</taxon>
        <taxon>Hypotrichia</taxon>
        <taxon>Euplotida</taxon>
        <taxon>Euplotidae</taxon>
        <taxon>Moneuplotes</taxon>
    </lineage>
</organism>
<evidence type="ECO:0000256" key="6">
    <source>
        <dbReference type="ARBA" id="ARBA00023125"/>
    </source>
</evidence>
<sequence>MGAKTNKTNKSKKRGKQVKVEEEKSEYYVSGISDGAIKRLARRGGIKRMGREVYSQAREVFLRFINRLVEDSWSYCECARRKTILPIDVVYALRRHGRNLYGYVYDAEVKGYQGITHASDD</sequence>
<dbReference type="SMART" id="SM00417">
    <property type="entry name" value="H4"/>
    <property type="match status" value="1"/>
</dbReference>
<evidence type="ECO:0000256" key="5">
    <source>
        <dbReference type="ARBA" id="ARBA00022454"/>
    </source>
</evidence>
<comment type="function">
    <text evidence="9">Core component of nucleosome. Nucleosomes wrap and compact DNA into chromatin, limiting DNA accessibility to the cellular machineries which require DNA as a template. Histones thereby play a central role in transcription regulation, DNA repair, DNA replication and chromosomal stability. DNA accessibility is regulated via a complex set of post-translational modifications of histones, also called histone code, and nucleosome remodeling.</text>
</comment>